<dbReference type="NCBIfam" id="TIGR01048">
    <property type="entry name" value="lysA"/>
    <property type="match status" value="1"/>
</dbReference>
<keyword evidence="4 12" id="KW-0663">Pyridoxal phosphate</keyword>
<dbReference type="EC" id="4.1.1.20" evidence="10 12"/>
<dbReference type="InterPro" id="IPR022657">
    <property type="entry name" value="De-COase2_CS"/>
</dbReference>
<dbReference type="CDD" id="cd06828">
    <property type="entry name" value="PLPDE_III_DapDC"/>
    <property type="match status" value="1"/>
</dbReference>
<keyword evidence="2 12" id="KW-0028">Amino-acid biosynthesis</keyword>
<dbReference type="FunFam" id="3.20.20.10:FF:000003">
    <property type="entry name" value="Diaminopimelate decarboxylase"/>
    <property type="match status" value="1"/>
</dbReference>
<accession>A0A2A2I1E4</accession>
<feature type="binding site" evidence="12">
    <location>
        <position position="344"/>
    </location>
    <ligand>
        <name>substrate</name>
    </ligand>
</feature>
<sequence>MEPFNYRDGVLYAEEVPVPDIVREHGTPAYIYSRAALTTRYRAYDDALSDFPHLVCYAVKANSNIGVLSALARLGAGFDIVSVGELERVLRAGGEPSRVVFSGVGKQAHEMRRALSVGVRCFNVESEAELVLLNDVAGELGTQAPVSIRVNPDVDAGTHPYISTGLRENKFGIAIDDARRVYREAAAMPHLRLDGVDCHIGSQLTSLAPFMDTLDRVLLLVDQLEEDGISLCHIDMGGGLGVVYDQETPPDAGDYMAALRERLGDRALELILEPGRSIAANAGILVTRVDFLKSTEARDFAIIDAAMNDMLRPALYDAWQAIDPVALRDDVEEKDWDLVGPVCETGDFLGKQRRLRLKAGDLLAVRSAGAYGFVMSSNYNSRNRPPEVLVDGDRVHLVRRRETLEDQMGPEWVLPE</sequence>
<feature type="binding site" evidence="12">
    <location>
        <position position="239"/>
    </location>
    <ligand>
        <name>pyridoxal 5'-phosphate</name>
        <dbReference type="ChEBI" id="CHEBI:597326"/>
    </ligand>
</feature>
<dbReference type="RefSeq" id="WP_095611492.1">
    <property type="nucleotide sequence ID" value="NZ_NMPM01000062.1"/>
</dbReference>
<name>A0A2A2I1E4_9GAMM</name>
<dbReference type="UniPathway" id="UPA00034">
    <property type="reaction ID" value="UER00027"/>
</dbReference>
<evidence type="ECO:0000256" key="11">
    <source>
        <dbReference type="ARBA" id="ARBA00074972"/>
    </source>
</evidence>
<dbReference type="GO" id="GO:0030170">
    <property type="term" value="F:pyridoxal phosphate binding"/>
    <property type="evidence" value="ECO:0007669"/>
    <property type="project" value="UniProtKB-UniRule"/>
</dbReference>
<feature type="modified residue" description="N6-(pyridoxal phosphate)lysine" evidence="12 13">
    <location>
        <position position="60"/>
    </location>
</feature>
<keyword evidence="5 12" id="KW-0457">Lysine biosynthesis</keyword>
<evidence type="ECO:0000313" key="16">
    <source>
        <dbReference type="EMBL" id="PAV25422.1"/>
    </source>
</evidence>
<dbReference type="EMBL" id="NMPM01000062">
    <property type="protein sequence ID" value="PAV25422.1"/>
    <property type="molecule type" value="Genomic_DNA"/>
</dbReference>
<comment type="cofactor">
    <cofactor evidence="1 12 13 14">
        <name>pyridoxal 5'-phosphate</name>
        <dbReference type="ChEBI" id="CHEBI:597326"/>
    </cofactor>
</comment>
<dbReference type="HAMAP" id="MF_02120">
    <property type="entry name" value="LysA"/>
    <property type="match status" value="1"/>
</dbReference>
<dbReference type="Proteomes" id="UP000218332">
    <property type="component" value="Unassembled WGS sequence"/>
</dbReference>
<dbReference type="InterPro" id="IPR009006">
    <property type="entry name" value="Ala_racemase/Decarboxylase_C"/>
</dbReference>
<dbReference type="PROSITE" id="PS00878">
    <property type="entry name" value="ODR_DC_2_1"/>
    <property type="match status" value="1"/>
</dbReference>
<evidence type="ECO:0000256" key="2">
    <source>
        <dbReference type="ARBA" id="ARBA00022605"/>
    </source>
</evidence>
<evidence type="ECO:0000256" key="8">
    <source>
        <dbReference type="ARBA" id="ARBA00060643"/>
    </source>
</evidence>
<evidence type="ECO:0000313" key="17">
    <source>
        <dbReference type="Proteomes" id="UP000218332"/>
    </source>
</evidence>
<comment type="pathway">
    <text evidence="8 12 14">Amino-acid biosynthesis; L-lysine biosynthesis via DAP pathway; L-lysine from DL-2,6-diaminopimelate: step 1/1.</text>
</comment>
<evidence type="ECO:0000256" key="6">
    <source>
        <dbReference type="ARBA" id="ARBA00023239"/>
    </source>
</evidence>
<dbReference type="InterPro" id="IPR000183">
    <property type="entry name" value="Orn/DAP/Arg_de-COase"/>
</dbReference>
<dbReference type="PROSITE" id="PS00879">
    <property type="entry name" value="ODR_DC_2_2"/>
    <property type="match status" value="1"/>
</dbReference>
<dbReference type="PANTHER" id="PTHR43727:SF2">
    <property type="entry name" value="GROUP IV DECARBOXYLASE"/>
    <property type="match status" value="1"/>
</dbReference>
<evidence type="ECO:0000256" key="10">
    <source>
        <dbReference type="ARBA" id="ARBA00066427"/>
    </source>
</evidence>
<dbReference type="PANTHER" id="PTHR43727">
    <property type="entry name" value="DIAMINOPIMELATE DECARBOXYLASE"/>
    <property type="match status" value="1"/>
</dbReference>
<comment type="similarity">
    <text evidence="9 12">Belongs to the Orn/Lys/Arg decarboxylase class-II family. LysA subfamily.</text>
</comment>
<evidence type="ECO:0000256" key="9">
    <source>
        <dbReference type="ARBA" id="ARBA00060983"/>
    </source>
</evidence>
<comment type="function">
    <text evidence="12">Specifically catalyzes the decarboxylation of meso-diaminopimelate (meso-DAP) to L-lysine.</text>
</comment>
<gene>
    <name evidence="12 16" type="primary">lysA</name>
    <name evidence="16" type="ORF">CF392_10920</name>
</gene>
<organism evidence="16 17">
    <name type="scientific">Tamilnaduibacter salinus</name>
    <dbReference type="NCBI Taxonomy" id="1484056"/>
    <lineage>
        <taxon>Bacteria</taxon>
        <taxon>Pseudomonadati</taxon>
        <taxon>Pseudomonadota</taxon>
        <taxon>Gammaproteobacteria</taxon>
        <taxon>Pseudomonadales</taxon>
        <taxon>Marinobacteraceae</taxon>
        <taxon>Tamilnaduibacter</taxon>
    </lineage>
</organism>
<reference evidence="16 17" key="1">
    <citation type="submission" date="2017-07" db="EMBL/GenBank/DDBJ databases">
        <title>Tamlnaduibacter salinus (Mi-7) genome sequencing.</title>
        <authorList>
            <person name="Verma A."/>
            <person name="Krishnamurthi S."/>
        </authorList>
    </citation>
    <scope>NUCLEOTIDE SEQUENCE [LARGE SCALE GENOMIC DNA]</scope>
    <source>
        <strain evidence="16 17">Mi-7</strain>
    </source>
</reference>
<evidence type="ECO:0000256" key="13">
    <source>
        <dbReference type="PIRSR" id="PIRSR600183-50"/>
    </source>
</evidence>
<dbReference type="PRINTS" id="PR01179">
    <property type="entry name" value="ODADCRBXLASE"/>
</dbReference>
<evidence type="ECO:0000259" key="15">
    <source>
        <dbReference type="Pfam" id="PF02784"/>
    </source>
</evidence>
<dbReference type="InterPro" id="IPR022653">
    <property type="entry name" value="De-COase2_pyr-phos_BS"/>
</dbReference>
<evidence type="ECO:0000256" key="4">
    <source>
        <dbReference type="ARBA" id="ARBA00022898"/>
    </source>
</evidence>
<dbReference type="Gene3D" id="2.40.37.10">
    <property type="entry name" value="Lyase, Ornithine Decarboxylase, Chain A, domain 1"/>
    <property type="match status" value="1"/>
</dbReference>
<feature type="binding site" evidence="12">
    <location>
        <position position="276"/>
    </location>
    <ligand>
        <name>substrate</name>
    </ligand>
</feature>
<feature type="active site" description="Proton donor" evidence="13">
    <location>
        <position position="343"/>
    </location>
</feature>
<feature type="binding site" evidence="12">
    <location>
        <begin position="273"/>
        <end position="276"/>
    </location>
    <ligand>
        <name>pyridoxal 5'-phosphate</name>
        <dbReference type="ChEBI" id="CHEBI:597326"/>
    </ligand>
</feature>
<protein>
    <recommendedName>
        <fullName evidence="11 12">Diaminopimelate decarboxylase</fullName>
        <shortName evidence="12">DAP decarboxylase</shortName>
        <shortName evidence="12">DAPDC</shortName>
        <ecNumber evidence="10 12">4.1.1.20</ecNumber>
    </recommendedName>
</protein>
<comment type="catalytic activity">
    <reaction evidence="7 12 14">
        <text>meso-2,6-diaminopimelate + H(+) = L-lysine + CO2</text>
        <dbReference type="Rhea" id="RHEA:15101"/>
        <dbReference type="ChEBI" id="CHEBI:15378"/>
        <dbReference type="ChEBI" id="CHEBI:16526"/>
        <dbReference type="ChEBI" id="CHEBI:32551"/>
        <dbReference type="ChEBI" id="CHEBI:57791"/>
        <dbReference type="EC" id="4.1.1.20"/>
    </reaction>
</comment>
<dbReference type="GO" id="GO:0009089">
    <property type="term" value="P:lysine biosynthetic process via diaminopimelate"/>
    <property type="evidence" value="ECO:0007669"/>
    <property type="project" value="UniProtKB-UniRule"/>
</dbReference>
<dbReference type="Pfam" id="PF02784">
    <property type="entry name" value="Orn_Arg_deC_N"/>
    <property type="match status" value="1"/>
</dbReference>
<dbReference type="GO" id="GO:0008836">
    <property type="term" value="F:diaminopimelate decarboxylase activity"/>
    <property type="evidence" value="ECO:0007669"/>
    <property type="project" value="UniProtKB-UniRule"/>
</dbReference>
<keyword evidence="3 12" id="KW-0210">Decarboxylase</keyword>
<dbReference type="SUPFAM" id="SSF50621">
    <property type="entry name" value="Alanine racemase C-terminal domain-like"/>
    <property type="match status" value="1"/>
</dbReference>
<feature type="binding site" evidence="12">
    <location>
        <position position="312"/>
    </location>
    <ligand>
        <name>substrate</name>
    </ligand>
</feature>
<dbReference type="SUPFAM" id="SSF51419">
    <property type="entry name" value="PLP-binding barrel"/>
    <property type="match status" value="1"/>
</dbReference>
<evidence type="ECO:0000256" key="14">
    <source>
        <dbReference type="RuleBase" id="RU003738"/>
    </source>
</evidence>
<evidence type="ECO:0000256" key="3">
    <source>
        <dbReference type="ARBA" id="ARBA00022793"/>
    </source>
</evidence>
<dbReference type="InterPro" id="IPR022644">
    <property type="entry name" value="De-COase2_N"/>
</dbReference>
<dbReference type="AlphaFoldDB" id="A0A2A2I1E4"/>
<dbReference type="InterPro" id="IPR029066">
    <property type="entry name" value="PLP-binding_barrel"/>
</dbReference>
<feature type="binding site" evidence="12">
    <location>
        <position position="316"/>
    </location>
    <ligand>
        <name>substrate</name>
    </ligand>
</feature>
<keyword evidence="6 12" id="KW-0456">Lyase</keyword>
<proteinExistence type="inferred from homology"/>
<comment type="caution">
    <text evidence="16">The sequence shown here is derived from an EMBL/GenBank/DDBJ whole genome shotgun (WGS) entry which is preliminary data.</text>
</comment>
<evidence type="ECO:0000256" key="5">
    <source>
        <dbReference type="ARBA" id="ARBA00023154"/>
    </source>
</evidence>
<keyword evidence="17" id="KW-1185">Reference proteome</keyword>
<feature type="binding site" evidence="12">
    <location>
        <position position="371"/>
    </location>
    <ligand>
        <name>substrate</name>
    </ligand>
</feature>
<evidence type="ECO:0000256" key="1">
    <source>
        <dbReference type="ARBA" id="ARBA00001933"/>
    </source>
</evidence>
<evidence type="ECO:0000256" key="7">
    <source>
        <dbReference type="ARBA" id="ARBA00050464"/>
    </source>
</evidence>
<dbReference type="FunFam" id="2.40.37.10:FF:000003">
    <property type="entry name" value="Diaminopimelate decarboxylase"/>
    <property type="match status" value="1"/>
</dbReference>
<evidence type="ECO:0000256" key="12">
    <source>
        <dbReference type="HAMAP-Rule" id="MF_02120"/>
    </source>
</evidence>
<dbReference type="PRINTS" id="PR01181">
    <property type="entry name" value="DAPDCRBXLASE"/>
</dbReference>
<comment type="subunit">
    <text evidence="12">Homodimer.</text>
</comment>
<feature type="domain" description="Orn/DAP/Arg decarboxylase 2 N-terminal" evidence="15">
    <location>
        <begin position="36"/>
        <end position="280"/>
    </location>
</feature>
<dbReference type="Gene3D" id="3.20.20.10">
    <property type="entry name" value="Alanine racemase"/>
    <property type="match status" value="1"/>
</dbReference>
<feature type="binding site" evidence="12">
    <location>
        <position position="371"/>
    </location>
    <ligand>
        <name>pyridoxal 5'-phosphate</name>
        <dbReference type="ChEBI" id="CHEBI:597326"/>
    </ligand>
</feature>
<dbReference type="InterPro" id="IPR002986">
    <property type="entry name" value="DAP_deCOOHase_LysA"/>
</dbReference>